<keyword evidence="3" id="KW-1185">Reference proteome</keyword>
<dbReference type="SUPFAM" id="SSF52058">
    <property type="entry name" value="L domain-like"/>
    <property type="match status" value="1"/>
</dbReference>
<proteinExistence type="predicted"/>
<gene>
    <name evidence="2" type="ORF">SASPL_119570</name>
</gene>
<reference evidence="2" key="1">
    <citation type="submission" date="2018-01" db="EMBL/GenBank/DDBJ databases">
        <authorList>
            <person name="Mao J.F."/>
        </authorList>
    </citation>
    <scope>NUCLEOTIDE SEQUENCE</scope>
    <source>
        <strain evidence="2">Huo1</strain>
        <tissue evidence="2">Leaf</tissue>
    </source>
</reference>
<keyword evidence="1" id="KW-1133">Transmembrane helix</keyword>
<evidence type="ECO:0000313" key="3">
    <source>
        <dbReference type="Proteomes" id="UP000298416"/>
    </source>
</evidence>
<evidence type="ECO:0008006" key="4">
    <source>
        <dbReference type="Google" id="ProtNLM"/>
    </source>
</evidence>
<dbReference type="Proteomes" id="UP000298416">
    <property type="component" value="Unassembled WGS sequence"/>
</dbReference>
<comment type="caution">
    <text evidence="2">The sequence shown here is derived from an EMBL/GenBank/DDBJ whole genome shotgun (WGS) entry which is preliminary data.</text>
</comment>
<protein>
    <recommendedName>
        <fullName evidence="4">Somatic embryogenesis receptor kinase 1</fullName>
    </recommendedName>
</protein>
<sequence length="142" mass="15225">MDRRCPSVRWPRAFSASSSFSNAKPPTLLYPLRIQDNSLTGPIPGFSQSGLTRFNVSNNKLSGEIPQTKTLQAVGLSSYQGNANLCGHLTPTLCSVKWQSLSEASSDQSSGGQSHGNGLFVAVLVVVDVLVVVIILLLLFTY</sequence>
<evidence type="ECO:0000256" key="1">
    <source>
        <dbReference type="SAM" id="Phobius"/>
    </source>
</evidence>
<dbReference type="EMBL" id="PNBA02000007">
    <property type="protein sequence ID" value="KAG6417412.1"/>
    <property type="molecule type" value="Genomic_DNA"/>
</dbReference>
<dbReference type="InterPro" id="IPR046959">
    <property type="entry name" value="PRK1-6/SRF4-like"/>
</dbReference>
<keyword evidence="1" id="KW-0812">Transmembrane</keyword>
<evidence type="ECO:0000313" key="2">
    <source>
        <dbReference type="EMBL" id="KAG6417412.1"/>
    </source>
</evidence>
<dbReference type="PANTHER" id="PTHR48007">
    <property type="entry name" value="LEUCINE-RICH REPEAT RECEPTOR-LIKE PROTEIN KINASE PXC1"/>
    <property type="match status" value="1"/>
</dbReference>
<dbReference type="AlphaFoldDB" id="A0A8X8XRC4"/>
<organism evidence="2">
    <name type="scientific">Salvia splendens</name>
    <name type="common">Scarlet sage</name>
    <dbReference type="NCBI Taxonomy" id="180675"/>
    <lineage>
        <taxon>Eukaryota</taxon>
        <taxon>Viridiplantae</taxon>
        <taxon>Streptophyta</taxon>
        <taxon>Embryophyta</taxon>
        <taxon>Tracheophyta</taxon>
        <taxon>Spermatophyta</taxon>
        <taxon>Magnoliopsida</taxon>
        <taxon>eudicotyledons</taxon>
        <taxon>Gunneridae</taxon>
        <taxon>Pentapetalae</taxon>
        <taxon>asterids</taxon>
        <taxon>lamiids</taxon>
        <taxon>Lamiales</taxon>
        <taxon>Lamiaceae</taxon>
        <taxon>Nepetoideae</taxon>
        <taxon>Mentheae</taxon>
        <taxon>Salviinae</taxon>
        <taxon>Salvia</taxon>
        <taxon>Salvia subgen. Calosphace</taxon>
        <taxon>core Calosphace</taxon>
    </lineage>
</organism>
<feature type="transmembrane region" description="Helical" evidence="1">
    <location>
        <begin position="119"/>
        <end position="140"/>
    </location>
</feature>
<dbReference type="Gene3D" id="3.80.10.10">
    <property type="entry name" value="Ribonuclease Inhibitor"/>
    <property type="match status" value="1"/>
</dbReference>
<dbReference type="InterPro" id="IPR032675">
    <property type="entry name" value="LRR_dom_sf"/>
</dbReference>
<reference evidence="2" key="2">
    <citation type="submission" date="2020-08" db="EMBL/GenBank/DDBJ databases">
        <title>Plant Genome Project.</title>
        <authorList>
            <person name="Zhang R.-G."/>
        </authorList>
    </citation>
    <scope>NUCLEOTIDE SEQUENCE</scope>
    <source>
        <strain evidence="2">Huo1</strain>
        <tissue evidence="2">Leaf</tissue>
    </source>
</reference>
<keyword evidence="1" id="KW-0472">Membrane</keyword>
<accession>A0A8X8XRC4</accession>
<dbReference type="PANTHER" id="PTHR48007:SF43">
    <property type="entry name" value="POLLEN RECEPTOR-LIKE KINASE 4"/>
    <property type="match status" value="1"/>
</dbReference>
<name>A0A8X8XRC4_SALSN</name>